<sequence>MTFMNRGMQNKKQRTAVVIIVGIVLVSFVASIVAVSIL</sequence>
<dbReference type="AlphaFoldDB" id="A0A0E4GEY8"/>
<keyword evidence="1" id="KW-0472">Membrane</keyword>
<organism evidence="2 3">
    <name type="scientific">Syntrophomonas zehnderi OL-4</name>
    <dbReference type="NCBI Taxonomy" id="690567"/>
    <lineage>
        <taxon>Bacteria</taxon>
        <taxon>Bacillati</taxon>
        <taxon>Bacillota</taxon>
        <taxon>Clostridia</taxon>
        <taxon>Eubacteriales</taxon>
        <taxon>Syntrophomonadaceae</taxon>
        <taxon>Syntrophomonas</taxon>
    </lineage>
</organism>
<accession>A0A0E4GEY8</accession>
<dbReference type="Proteomes" id="UP000045545">
    <property type="component" value="Unassembled WGS sequence"/>
</dbReference>
<keyword evidence="1" id="KW-1133">Transmembrane helix</keyword>
<evidence type="ECO:0000313" key="3">
    <source>
        <dbReference type="Proteomes" id="UP000045545"/>
    </source>
</evidence>
<reference evidence="2 3" key="1">
    <citation type="submission" date="2015-03" db="EMBL/GenBank/DDBJ databases">
        <authorList>
            <person name="Murphy D."/>
        </authorList>
    </citation>
    <scope>NUCLEOTIDE SEQUENCE [LARGE SCALE GENOMIC DNA]</scope>
    <source>
        <strain evidence="2 3">OL-4</strain>
    </source>
</reference>
<dbReference type="EMBL" id="CGIH01000040">
    <property type="protein sequence ID" value="CFX99331.1"/>
    <property type="molecule type" value="Genomic_DNA"/>
</dbReference>
<proteinExistence type="predicted"/>
<evidence type="ECO:0000313" key="2">
    <source>
        <dbReference type="EMBL" id="CFX99331.1"/>
    </source>
</evidence>
<evidence type="ECO:0000256" key="1">
    <source>
        <dbReference type="SAM" id="Phobius"/>
    </source>
</evidence>
<gene>
    <name evidence="2" type="ORF">2409</name>
</gene>
<protein>
    <submittedName>
        <fullName evidence="2">Uncharacterized</fullName>
    </submittedName>
</protein>
<keyword evidence="1" id="KW-0812">Transmembrane</keyword>
<keyword evidence="3" id="KW-1185">Reference proteome</keyword>
<feature type="transmembrane region" description="Helical" evidence="1">
    <location>
        <begin position="16"/>
        <end position="37"/>
    </location>
</feature>
<name>A0A0E4GEY8_9FIRM</name>